<dbReference type="EMBL" id="BMVF01000015">
    <property type="protein sequence ID" value="GHD93658.1"/>
    <property type="molecule type" value="Genomic_DNA"/>
</dbReference>
<keyword evidence="2" id="KW-1133">Transmembrane helix</keyword>
<feature type="compositionally biased region" description="Basic and acidic residues" evidence="1">
    <location>
        <begin position="547"/>
        <end position="611"/>
    </location>
</feature>
<proteinExistence type="predicted"/>
<feature type="transmembrane region" description="Helical" evidence="2">
    <location>
        <begin position="93"/>
        <end position="111"/>
    </location>
</feature>
<feature type="compositionally biased region" description="Gly residues" evidence="1">
    <location>
        <begin position="231"/>
        <end position="246"/>
    </location>
</feature>
<dbReference type="Proteomes" id="UP000608955">
    <property type="component" value="Unassembled WGS sequence"/>
</dbReference>
<feature type="transmembrane region" description="Helical" evidence="2">
    <location>
        <begin position="63"/>
        <end position="81"/>
    </location>
</feature>
<evidence type="ECO:0000256" key="1">
    <source>
        <dbReference type="SAM" id="MobiDB-lite"/>
    </source>
</evidence>
<reference evidence="3" key="1">
    <citation type="journal article" date="2014" name="Int. J. Syst. Evol. Microbiol.">
        <title>Complete genome sequence of Corynebacterium casei LMG S-19264T (=DSM 44701T), isolated from a smear-ripened cheese.</title>
        <authorList>
            <consortium name="US DOE Joint Genome Institute (JGI-PGF)"/>
            <person name="Walter F."/>
            <person name="Albersmeier A."/>
            <person name="Kalinowski J."/>
            <person name="Ruckert C."/>
        </authorList>
    </citation>
    <scope>NUCLEOTIDE SEQUENCE</scope>
    <source>
        <strain evidence="3">JCM 4654</strain>
    </source>
</reference>
<feature type="region of interest" description="Disordered" evidence="1">
    <location>
        <begin position="547"/>
        <end position="612"/>
    </location>
</feature>
<feature type="transmembrane region" description="Helical" evidence="2">
    <location>
        <begin position="172"/>
        <end position="195"/>
    </location>
</feature>
<sequence length="843" mass="87877">MASIGGVPEFEGAWPSGRGGRKRMPRSLSVALVLVHALFAATVLGGVGLLLTASSYDALDGGVVALTAWAAAPGVLGWWLARRTWEGGAWVRWALIGVQAWLILGGLANLAAGSARGGVQLFLPILIVYFLLQSESREWYELPTLDRAERRGFSLSRMIRWRRGSGDEGQTAIEYAGMVAIVVAIVTALVVSGLGTQILGGIQTQVCKVVGAGCAAPAGGAGGTDTNAKGKGAGDNGTGTGTGNTGTGNDNTGTGSTGGTTTDGGKNDNNPPPKQPDDKKNQGGKKKDDGCFSGVGAFFGCAGNQVKQVGQGLFVDGVWGDLKGIWGLVSHPIDTVKGIGDYGKQLGEDWWKNSKGARDKWSKGDYFGALWGWGGASLKTGGTVLYDLFIGDDVANDWKNGDKTRAVTHVIWNVGSLFIPGYDGAKVVEKFSELGKLGKLGKLGELAEKAGKAAEDAKRAAKAGDVEGAEKAAKKADEAADEAEKKAEKTGCTISAPARRVPYGDGPHDDPAAPLTGSAGTGTTVLAAGASSPYVILAEDGCDEKAKKEAEEARKQADEADRAAHGADLAHSKEAAKKALGDEGIPHSAKNVDDFAGRAKDNPDPAKKEIGTEDAAQALDQIEKLAKTPNVSKEARSTLTSKILNAKNADELAQAQAELNAVQHAADVEAAAGSTVHTAVGKDFNKTEVDLGNGESVDISDINDADVLYKGNDGKVHVVEVKNTGNATIKADFERQVEDMARWQAKDGGGRAARVDIATNDKWSNIFSGYKSGKRDGVKYKPEGTPATTLAKNNVPVRIAGQDISPGQLAKVQSEIDARRAAGTMDWSRMKTPKEAMEYLGVS</sequence>
<comment type="caution">
    <text evidence="3">The sequence shown here is derived from an EMBL/GenBank/DDBJ whole genome shotgun (WGS) entry which is preliminary data.</text>
</comment>
<dbReference type="RefSeq" id="WP_190180226.1">
    <property type="nucleotide sequence ID" value="NZ_BMVF01000015.1"/>
</dbReference>
<feature type="compositionally biased region" description="Basic and acidic residues" evidence="1">
    <location>
        <begin position="275"/>
        <end position="287"/>
    </location>
</feature>
<dbReference type="AlphaFoldDB" id="A0A918Y8J1"/>
<feature type="region of interest" description="Disordered" evidence="1">
    <location>
        <begin position="473"/>
        <end position="518"/>
    </location>
</feature>
<feature type="compositionally biased region" description="Basic and acidic residues" evidence="1">
    <location>
        <begin position="473"/>
        <end position="489"/>
    </location>
</feature>
<feature type="transmembrane region" description="Helical" evidence="2">
    <location>
        <begin position="117"/>
        <end position="132"/>
    </location>
</feature>
<reference evidence="3" key="2">
    <citation type="submission" date="2020-09" db="EMBL/GenBank/DDBJ databases">
        <authorList>
            <person name="Sun Q."/>
            <person name="Ohkuma M."/>
        </authorList>
    </citation>
    <scope>NUCLEOTIDE SEQUENCE</scope>
    <source>
        <strain evidence="3">JCM 4654</strain>
    </source>
</reference>
<organism evidence="3 4">
    <name type="scientific">Streptomyces naganishii JCM 4654</name>
    <dbReference type="NCBI Taxonomy" id="1306179"/>
    <lineage>
        <taxon>Bacteria</taxon>
        <taxon>Bacillati</taxon>
        <taxon>Actinomycetota</taxon>
        <taxon>Actinomycetes</taxon>
        <taxon>Kitasatosporales</taxon>
        <taxon>Streptomycetaceae</taxon>
        <taxon>Streptomyces</taxon>
    </lineage>
</organism>
<gene>
    <name evidence="3" type="ORF">GCM10010508_51410</name>
</gene>
<feature type="region of interest" description="Disordered" evidence="1">
    <location>
        <begin position="220"/>
        <end position="287"/>
    </location>
</feature>
<keyword evidence="2" id="KW-0812">Transmembrane</keyword>
<keyword evidence="2" id="KW-0472">Membrane</keyword>
<evidence type="ECO:0000313" key="3">
    <source>
        <dbReference type="EMBL" id="GHD93658.1"/>
    </source>
</evidence>
<keyword evidence="4" id="KW-1185">Reference proteome</keyword>
<evidence type="ECO:0000256" key="2">
    <source>
        <dbReference type="SAM" id="Phobius"/>
    </source>
</evidence>
<evidence type="ECO:0000313" key="4">
    <source>
        <dbReference type="Proteomes" id="UP000608955"/>
    </source>
</evidence>
<feature type="transmembrane region" description="Helical" evidence="2">
    <location>
        <begin position="28"/>
        <end position="51"/>
    </location>
</feature>
<name>A0A918Y8J1_9ACTN</name>
<accession>A0A918Y8J1</accession>
<protein>
    <submittedName>
        <fullName evidence="3">Uncharacterized protein</fullName>
    </submittedName>
</protein>
<feature type="compositionally biased region" description="Low complexity" evidence="1">
    <location>
        <begin position="220"/>
        <end position="230"/>
    </location>
</feature>